<evidence type="ECO:0000313" key="3">
    <source>
        <dbReference type="Proteomes" id="UP001249851"/>
    </source>
</evidence>
<proteinExistence type="predicted"/>
<reference evidence="2" key="1">
    <citation type="journal article" date="2023" name="G3 (Bethesda)">
        <title>Whole genome assembly and annotation of the endangered Caribbean coral Acropora cervicornis.</title>
        <authorList>
            <person name="Selwyn J.D."/>
            <person name="Vollmer S.V."/>
        </authorList>
    </citation>
    <scope>NUCLEOTIDE SEQUENCE</scope>
    <source>
        <strain evidence="2">K2</strain>
    </source>
</reference>
<gene>
    <name evidence="2" type="ORF">P5673_027280</name>
</gene>
<comment type="caution">
    <text evidence="2">The sequence shown here is derived from an EMBL/GenBank/DDBJ whole genome shotgun (WGS) entry which is preliminary data.</text>
</comment>
<keyword evidence="1" id="KW-1133">Transmembrane helix</keyword>
<evidence type="ECO:0000256" key="1">
    <source>
        <dbReference type="SAM" id="Phobius"/>
    </source>
</evidence>
<reference evidence="2" key="2">
    <citation type="journal article" date="2023" name="Science">
        <title>Genomic signatures of disease resistance in endangered staghorn corals.</title>
        <authorList>
            <person name="Vollmer S.V."/>
            <person name="Selwyn J.D."/>
            <person name="Despard B.A."/>
            <person name="Roesel C.L."/>
        </authorList>
    </citation>
    <scope>NUCLEOTIDE SEQUENCE</scope>
    <source>
        <strain evidence="2">K2</strain>
    </source>
</reference>
<dbReference type="Proteomes" id="UP001249851">
    <property type="component" value="Unassembled WGS sequence"/>
</dbReference>
<dbReference type="EMBL" id="JARQWQ010000093">
    <property type="protein sequence ID" value="KAK2551848.1"/>
    <property type="molecule type" value="Genomic_DNA"/>
</dbReference>
<accession>A0AAD9PZI6</accession>
<evidence type="ECO:0000313" key="2">
    <source>
        <dbReference type="EMBL" id="KAK2551848.1"/>
    </source>
</evidence>
<dbReference type="AlphaFoldDB" id="A0AAD9PZI6"/>
<keyword evidence="3" id="KW-1185">Reference proteome</keyword>
<keyword evidence="1" id="KW-0472">Membrane</keyword>
<organism evidence="2 3">
    <name type="scientific">Acropora cervicornis</name>
    <name type="common">Staghorn coral</name>
    <dbReference type="NCBI Taxonomy" id="6130"/>
    <lineage>
        <taxon>Eukaryota</taxon>
        <taxon>Metazoa</taxon>
        <taxon>Cnidaria</taxon>
        <taxon>Anthozoa</taxon>
        <taxon>Hexacorallia</taxon>
        <taxon>Scleractinia</taxon>
        <taxon>Astrocoeniina</taxon>
        <taxon>Acroporidae</taxon>
        <taxon>Acropora</taxon>
    </lineage>
</organism>
<protein>
    <submittedName>
        <fullName evidence="2">Uncharacterized protein</fullName>
    </submittedName>
</protein>
<name>A0AAD9PZI6_ACRCE</name>
<sequence length="62" mass="7203">MEAYNHLFITLCREENRNSYATRIFVYRATVLLITLSFLLEKTFDTSDVLCSIDEGFSNLFG</sequence>
<feature type="transmembrane region" description="Helical" evidence="1">
    <location>
        <begin position="20"/>
        <end position="40"/>
    </location>
</feature>
<keyword evidence="1" id="KW-0812">Transmembrane</keyword>
<feature type="non-terminal residue" evidence="2">
    <location>
        <position position="1"/>
    </location>
</feature>